<dbReference type="EMBL" id="JALZ01000009">
    <property type="protein sequence ID" value="ETX14719.1"/>
    <property type="molecule type" value="Genomic_DNA"/>
</dbReference>
<name>X7EF53_9RHOB</name>
<proteinExistence type="predicted"/>
<feature type="signal peptide" evidence="1">
    <location>
        <begin position="1"/>
        <end position="24"/>
    </location>
</feature>
<comment type="caution">
    <text evidence="2">The sequence shown here is derived from an EMBL/GenBank/DDBJ whole genome shotgun (WGS) entry which is preliminary data.</text>
</comment>
<evidence type="ECO:0000313" key="2">
    <source>
        <dbReference type="EMBL" id="ETX14719.1"/>
    </source>
</evidence>
<dbReference type="AlphaFoldDB" id="X7EF53"/>
<protein>
    <recommendedName>
        <fullName evidence="4">Adenylosuccinate lyase</fullName>
    </recommendedName>
</protein>
<gene>
    <name evidence="2" type="ORF">OCH239_22080</name>
</gene>
<dbReference type="STRING" id="1449350.OCH239_22080"/>
<dbReference type="eggNOG" id="ENOG5033M3W">
    <property type="taxonomic scope" value="Bacteria"/>
</dbReference>
<reference evidence="2 3" key="1">
    <citation type="submission" date="2014-01" db="EMBL/GenBank/DDBJ databases">
        <title>Roseivivax halodurans JCM 10272 Genome Sequencing.</title>
        <authorList>
            <person name="Lai Q."/>
            <person name="Li G."/>
            <person name="Shao Z."/>
        </authorList>
    </citation>
    <scope>NUCLEOTIDE SEQUENCE [LARGE SCALE GENOMIC DNA]</scope>
    <source>
        <strain evidence="2 3">JCM 10272</strain>
    </source>
</reference>
<sequence>MMMTLKTLLTACTLTVVSAIGASAECGWQKQAMSCADGMTYDRESGTCVVVSG</sequence>
<evidence type="ECO:0000313" key="3">
    <source>
        <dbReference type="Proteomes" id="UP000022447"/>
    </source>
</evidence>
<keyword evidence="1" id="KW-0732">Signal</keyword>
<feature type="chain" id="PRO_5004978304" description="Adenylosuccinate lyase" evidence="1">
    <location>
        <begin position="25"/>
        <end position="53"/>
    </location>
</feature>
<organism evidence="2 3">
    <name type="scientific">Roseivivax halodurans JCM 10272</name>
    <dbReference type="NCBI Taxonomy" id="1449350"/>
    <lineage>
        <taxon>Bacteria</taxon>
        <taxon>Pseudomonadati</taxon>
        <taxon>Pseudomonadota</taxon>
        <taxon>Alphaproteobacteria</taxon>
        <taxon>Rhodobacterales</taxon>
        <taxon>Roseobacteraceae</taxon>
        <taxon>Roseivivax</taxon>
    </lineage>
</organism>
<dbReference type="Proteomes" id="UP000022447">
    <property type="component" value="Unassembled WGS sequence"/>
</dbReference>
<evidence type="ECO:0008006" key="4">
    <source>
        <dbReference type="Google" id="ProtNLM"/>
    </source>
</evidence>
<accession>X7EF53</accession>
<evidence type="ECO:0000256" key="1">
    <source>
        <dbReference type="SAM" id="SignalP"/>
    </source>
</evidence>
<keyword evidence="3" id="KW-1185">Reference proteome</keyword>